<keyword evidence="2" id="KW-1185">Reference proteome</keyword>
<evidence type="ECO:0000313" key="1">
    <source>
        <dbReference type="EMBL" id="KAJ5471959.1"/>
    </source>
</evidence>
<dbReference type="AlphaFoldDB" id="A0A9W9WQY3"/>
<evidence type="ECO:0000313" key="2">
    <source>
        <dbReference type="Proteomes" id="UP001148312"/>
    </source>
</evidence>
<dbReference type="GeneID" id="81628373"/>
<protein>
    <submittedName>
        <fullName evidence="1">Uncharacterized protein</fullName>
    </submittedName>
</protein>
<organism evidence="1 2">
    <name type="scientific">Penicillium diatomitis</name>
    <dbReference type="NCBI Taxonomy" id="2819901"/>
    <lineage>
        <taxon>Eukaryota</taxon>
        <taxon>Fungi</taxon>
        <taxon>Dikarya</taxon>
        <taxon>Ascomycota</taxon>
        <taxon>Pezizomycotina</taxon>
        <taxon>Eurotiomycetes</taxon>
        <taxon>Eurotiomycetidae</taxon>
        <taxon>Eurotiales</taxon>
        <taxon>Aspergillaceae</taxon>
        <taxon>Penicillium</taxon>
    </lineage>
</organism>
<reference evidence="1" key="1">
    <citation type="submission" date="2022-12" db="EMBL/GenBank/DDBJ databases">
        <authorList>
            <person name="Petersen C."/>
        </authorList>
    </citation>
    <scope>NUCLEOTIDE SEQUENCE</scope>
    <source>
        <strain evidence="1">IBT 30728</strain>
    </source>
</reference>
<comment type="caution">
    <text evidence="1">The sequence shown here is derived from an EMBL/GenBank/DDBJ whole genome shotgun (WGS) entry which is preliminary data.</text>
</comment>
<gene>
    <name evidence="1" type="ORF">N7539_008528</name>
</gene>
<dbReference type="Proteomes" id="UP001148312">
    <property type="component" value="Unassembled WGS sequence"/>
</dbReference>
<proteinExistence type="predicted"/>
<accession>A0A9W9WQY3</accession>
<name>A0A9W9WQY3_9EURO</name>
<dbReference type="EMBL" id="JAPWDQ010000013">
    <property type="protein sequence ID" value="KAJ5471959.1"/>
    <property type="molecule type" value="Genomic_DNA"/>
</dbReference>
<reference evidence="1" key="2">
    <citation type="journal article" date="2023" name="IMA Fungus">
        <title>Comparative genomic study of the Penicillium genus elucidates a diverse pangenome and 15 lateral gene transfer events.</title>
        <authorList>
            <person name="Petersen C."/>
            <person name="Sorensen T."/>
            <person name="Nielsen M.R."/>
            <person name="Sondergaard T.E."/>
            <person name="Sorensen J.L."/>
            <person name="Fitzpatrick D.A."/>
            <person name="Frisvad J.C."/>
            <person name="Nielsen K.L."/>
        </authorList>
    </citation>
    <scope>NUCLEOTIDE SEQUENCE</scope>
    <source>
        <strain evidence="1">IBT 30728</strain>
    </source>
</reference>
<sequence>MPGLLKAIIILALQLYLFTGARIRAFIPEHEDRLERGLRYKHGALFSIETVDDLAIMELR</sequence>
<dbReference type="RefSeq" id="XP_056786505.1">
    <property type="nucleotide sequence ID" value="XM_056938123.1"/>
</dbReference>